<organism evidence="3 4">
    <name type="scientific">Hibiscus trionum</name>
    <name type="common">Flower of an hour</name>
    <dbReference type="NCBI Taxonomy" id="183268"/>
    <lineage>
        <taxon>Eukaryota</taxon>
        <taxon>Viridiplantae</taxon>
        <taxon>Streptophyta</taxon>
        <taxon>Embryophyta</taxon>
        <taxon>Tracheophyta</taxon>
        <taxon>Spermatophyta</taxon>
        <taxon>Magnoliopsida</taxon>
        <taxon>eudicotyledons</taxon>
        <taxon>Gunneridae</taxon>
        <taxon>Pentapetalae</taxon>
        <taxon>rosids</taxon>
        <taxon>malvids</taxon>
        <taxon>Malvales</taxon>
        <taxon>Malvaceae</taxon>
        <taxon>Malvoideae</taxon>
        <taxon>Hibiscus</taxon>
    </lineage>
</organism>
<dbReference type="SUPFAM" id="SSF46934">
    <property type="entry name" value="UBA-like"/>
    <property type="match status" value="1"/>
</dbReference>
<feature type="domain" description="GBF-interacting protein 1 N-terminal" evidence="2">
    <location>
        <begin position="21"/>
        <end position="81"/>
    </location>
</feature>
<dbReference type="Pfam" id="PF06972">
    <property type="entry name" value="GIP1_N"/>
    <property type="match status" value="1"/>
</dbReference>
<feature type="region of interest" description="Disordered" evidence="1">
    <location>
        <begin position="1"/>
        <end position="21"/>
    </location>
</feature>
<accession>A0A9W7GY92</accession>
<dbReference type="InterPro" id="IPR009060">
    <property type="entry name" value="UBA-like_sf"/>
</dbReference>
<feature type="compositionally biased region" description="Basic and acidic residues" evidence="1">
    <location>
        <begin position="248"/>
        <end position="258"/>
    </location>
</feature>
<dbReference type="InterPro" id="IPR009719">
    <property type="entry name" value="GIP1_N"/>
</dbReference>
<evidence type="ECO:0000256" key="1">
    <source>
        <dbReference type="SAM" id="MobiDB-lite"/>
    </source>
</evidence>
<dbReference type="OrthoDB" id="762072at2759"/>
<name>A0A9W7GY92_HIBTR</name>
<protein>
    <recommendedName>
        <fullName evidence="2">GBF-interacting protein 1 N-terminal domain-containing protein</fullName>
    </recommendedName>
</protein>
<feature type="region of interest" description="Disordered" evidence="1">
    <location>
        <begin position="75"/>
        <end position="107"/>
    </location>
</feature>
<feature type="region of interest" description="Disordered" evidence="1">
    <location>
        <begin position="211"/>
        <end position="276"/>
    </location>
</feature>
<reference evidence="3" key="1">
    <citation type="submission" date="2023-05" db="EMBL/GenBank/DDBJ databases">
        <title>Genome and transcriptome analyses reveal genes involved in the formation of fine ridges on petal epidermal cells in Hibiscus trionum.</title>
        <authorList>
            <person name="Koshimizu S."/>
            <person name="Masuda S."/>
            <person name="Ishii T."/>
            <person name="Shirasu K."/>
            <person name="Hoshino A."/>
            <person name="Arita M."/>
        </authorList>
    </citation>
    <scope>NUCLEOTIDE SEQUENCE</scope>
    <source>
        <strain evidence="3">Hamamatsu line</strain>
    </source>
</reference>
<feature type="compositionally biased region" description="Polar residues" evidence="1">
    <location>
        <begin position="214"/>
        <end position="226"/>
    </location>
</feature>
<dbReference type="Proteomes" id="UP001165190">
    <property type="component" value="Unassembled WGS sequence"/>
</dbReference>
<gene>
    <name evidence="3" type="ORF">HRI_000444300</name>
</gene>
<proteinExistence type="predicted"/>
<dbReference type="EMBL" id="BSYR01000006">
    <property type="protein sequence ID" value="GMI67749.1"/>
    <property type="molecule type" value="Genomic_DNA"/>
</dbReference>
<evidence type="ECO:0000313" key="4">
    <source>
        <dbReference type="Proteomes" id="UP001165190"/>
    </source>
</evidence>
<evidence type="ECO:0000313" key="3">
    <source>
        <dbReference type="EMBL" id="GMI67749.1"/>
    </source>
</evidence>
<dbReference type="PANTHER" id="PTHR46445">
    <property type="entry name" value="RNA POLYMERASE II DEGRADATION FACTOR-LIKE PROTEIN (DUF1296)"/>
    <property type="match status" value="1"/>
</dbReference>
<dbReference type="PANTHER" id="PTHR46445:SF7">
    <property type="entry name" value="GBF-INTERACTING PROTEIN 1 N-TERMINAL DOMAIN-CONTAINING PROTEIN"/>
    <property type="match status" value="1"/>
</dbReference>
<dbReference type="AlphaFoldDB" id="A0A9W7GY92"/>
<keyword evidence="4" id="KW-1185">Reference proteome</keyword>
<comment type="caution">
    <text evidence="3">The sequence shown here is derived from an EMBL/GenBank/DDBJ whole genome shotgun (WGS) entry which is preliminary data.</text>
</comment>
<sequence>MGSDSMTNGTAGGGGGSGVQIPASVKKVVQNLKEIVNNSCTDFEIYAVLRDCNMDPSDAVQRLLSQDTFHEVKSKRERRKEMKETQELKTRANGRASNCGVRDGSEHSFGQSGSILNSFNELGKVAYKKENGSVSYMPYSASSKLHTTGHTLNEQLFPQSSSFDADHIGQSIGTDDMIDSSMQPSYGSQSSWVGNTLEHVAMADIVRMGRPKSKGSQMSCETSYSPQDAVPPNGTIYQMKPFLPTSDSKLRTDQDFHSSDLNTTSESGKKSSQHGFDNEWAVNVPMTGSGDIGGAVYSNQSYLHGNKYNLSSNCWSDNILVSESNVGKKNLSPNLVNSAQASNKQIFMSDYGGTSEYDDDLRKDTHLPDSYGQIYEHLEVAGRGSNASAPNSSAPLSDDAIKAASSVAVNLQQLSLGKEEGVVTPKEDNCGVVLPDYLQALSADCSHLSFGTYKSGKNTSLPQPQTSSSLTNNLEETLMNSNGCSTSMHLDSRNPVYLDKKQLESDFDSYRATVNARNYNSPKISQSELRKVDIPDAATLGNDYVSCASIPGSSFKNIEQSSSLSLVIDPNARNLPVLPSDVQSHSNSMPSDILAAAFQSTKARDSAAFLTSPSISSRYIGSASSIKNPIVSMSQPSSQVLHGANPATGPVLKEHLYASYPQNGYPAAPQGHTYTPSALRQAFPDGNVFREPRTDMKYDHRQHYGSASMSSSSLPWLNSYASGYQSLENPSNSPGTSLHNLLAGSAGSKLAYDSFLRSQYSNGGANFNLPQQNGGAATWDYGYGSRNISTIPDNANYSLHGQNHLLAGYQQGQQQSQQLLHGGLGYPGIYGSHATMAMEQQQQQNLRDLILNASQGQSSRQLPQTWQNNY</sequence>
<evidence type="ECO:0000259" key="2">
    <source>
        <dbReference type="Pfam" id="PF06972"/>
    </source>
</evidence>
<feature type="compositionally biased region" description="Basic and acidic residues" evidence="1">
    <location>
        <begin position="75"/>
        <end position="90"/>
    </location>
</feature>